<feature type="domain" description="C3H1-type" evidence="11">
    <location>
        <begin position="401"/>
        <end position="421"/>
    </location>
</feature>
<dbReference type="SMART" id="SM00356">
    <property type="entry name" value="ZnF_C3H1"/>
    <property type="match status" value="3"/>
</dbReference>
<dbReference type="Gene3D" id="4.10.1000.40">
    <property type="match status" value="3"/>
</dbReference>
<feature type="zinc finger region" description="C3H1-type" evidence="9">
    <location>
        <begin position="375"/>
        <end position="400"/>
    </location>
</feature>
<evidence type="ECO:0000259" key="11">
    <source>
        <dbReference type="PROSITE" id="PS50103"/>
    </source>
</evidence>
<dbReference type="PANTHER" id="PTHR14738:SF29">
    <property type="entry name" value="ZINC FINGER CCCH DOMAIN-CONTAINING PROTEIN 14"/>
    <property type="match status" value="1"/>
</dbReference>
<feature type="compositionally biased region" description="Basic and acidic residues" evidence="10">
    <location>
        <begin position="189"/>
        <end position="212"/>
    </location>
</feature>
<feature type="region of interest" description="Disordered" evidence="10">
    <location>
        <begin position="39"/>
        <end position="255"/>
    </location>
</feature>
<proteinExistence type="inferred from homology"/>
<dbReference type="PROSITE" id="PS50103">
    <property type="entry name" value="ZF_C3H1"/>
    <property type="match status" value="3"/>
</dbReference>
<keyword evidence="8" id="KW-0539">Nucleus</keyword>
<feature type="compositionally biased region" description="Low complexity" evidence="10">
    <location>
        <begin position="552"/>
        <end position="571"/>
    </location>
</feature>
<feature type="compositionally biased region" description="Polar residues" evidence="10">
    <location>
        <begin position="577"/>
        <end position="586"/>
    </location>
</feature>
<dbReference type="PANTHER" id="PTHR14738">
    <property type="entry name" value="ZINC FINGER CCCH DOMAIN-CONTAINING PROTEIN 14"/>
    <property type="match status" value="1"/>
</dbReference>
<dbReference type="VEuPathDB" id="AmoebaDB:ACA1_164370"/>
<dbReference type="EMBL" id="KB008026">
    <property type="protein sequence ID" value="ELR15577.1"/>
    <property type="molecule type" value="Genomic_DNA"/>
</dbReference>
<dbReference type="GO" id="GO:0008270">
    <property type="term" value="F:zinc ion binding"/>
    <property type="evidence" value="ECO:0007669"/>
    <property type="project" value="UniProtKB-KW"/>
</dbReference>
<dbReference type="Pfam" id="PF14608">
    <property type="entry name" value="zf-CCCH_2"/>
    <property type="match status" value="6"/>
</dbReference>
<reference evidence="12 13" key="1">
    <citation type="journal article" date="2013" name="Genome Biol.">
        <title>Genome of Acanthamoeba castellanii highlights extensive lateral gene transfer and early evolution of tyrosine kinase signaling.</title>
        <authorList>
            <person name="Clarke M."/>
            <person name="Lohan A.J."/>
            <person name="Liu B."/>
            <person name="Lagkouvardos I."/>
            <person name="Roy S."/>
            <person name="Zafar N."/>
            <person name="Bertelli C."/>
            <person name="Schilde C."/>
            <person name="Kianianmomeni A."/>
            <person name="Burglin T.R."/>
            <person name="Frech C."/>
            <person name="Turcotte B."/>
            <person name="Kopec K.O."/>
            <person name="Synnott J.M."/>
            <person name="Choo C."/>
            <person name="Paponov I."/>
            <person name="Finkler A."/>
            <person name="Soon Heng Tan C."/>
            <person name="Hutchins A.P."/>
            <person name="Weinmeier T."/>
            <person name="Rattei T."/>
            <person name="Chu J.S."/>
            <person name="Gimenez G."/>
            <person name="Irimia M."/>
            <person name="Rigden D.J."/>
            <person name="Fitzpatrick D.A."/>
            <person name="Lorenzo-Morales J."/>
            <person name="Bateman A."/>
            <person name="Chiu C.H."/>
            <person name="Tang P."/>
            <person name="Hegemann P."/>
            <person name="Fromm H."/>
            <person name="Raoult D."/>
            <person name="Greub G."/>
            <person name="Miranda-Saavedra D."/>
            <person name="Chen N."/>
            <person name="Nash P."/>
            <person name="Ginger M.L."/>
            <person name="Horn M."/>
            <person name="Schaap P."/>
            <person name="Caler L."/>
            <person name="Loftus B."/>
        </authorList>
    </citation>
    <scope>NUCLEOTIDE SEQUENCE [LARGE SCALE GENOMIC DNA]</scope>
    <source>
        <strain evidence="12 13">Neff</strain>
    </source>
</reference>
<dbReference type="RefSeq" id="XP_004337590.1">
    <property type="nucleotide sequence ID" value="XM_004337542.1"/>
</dbReference>
<keyword evidence="7 9" id="KW-0862">Zinc</keyword>
<evidence type="ECO:0000256" key="3">
    <source>
        <dbReference type="ARBA" id="ARBA00015071"/>
    </source>
</evidence>
<feature type="zinc finger region" description="C3H1-type" evidence="9">
    <location>
        <begin position="474"/>
        <end position="507"/>
    </location>
</feature>
<comment type="similarity">
    <text evidence="2">Belongs to the ZC3H14 family.</text>
</comment>
<accession>L8GRP4</accession>
<sequence>MVGNGKTEAQVSEDLEAFLGKDNAKEFARWLWETLMSPNFGLGDAQKQEKEEEEPPRKLSSQVVPIHRDDDIVGNILGDDRDDYNETNEREGEKERPRERERDTRDRERERTRERVSDRDRERERSRERGRDRESDRRQSMGVDDRYRYERERERDRRDPRDLRERERGREGDRDRDRDRSLNSFIGRVRSDGERSRDREPHPERVREERTQRLRTSSSALPARLIMSAVEQAAASTKRRGSQTQLRSDQDIISEPEGLMEQIDQEFDHEPIVAAVNRKRKPAPEDREATRAANRPVSFTITLDGASKLSPASSGVPAQKRMRRVIETQLRGGIGATVSNDEEEEEEDSALVLTAGDIDGVPSFEDADSAQGEGKSKRKRCTFWPQCANGAQCPFYHPTENCKSFPNCPYGKKCLYIHPSLPCKFGVGCTRPNCNFSHPPPMFAAAAMGGFGMAMAPMKRPRVKSIPCRNGFVCTTSDCKYSHPTGPCKFGRACARGALCSYSHAPPCRFGSKCTRIGCTFAHMAKNATWTAAQARDEAPIPPVGDRPRRQAPATPVDDDAAAPATAADADSGPEPVTTSSTGSEE</sequence>
<dbReference type="KEGG" id="acan:ACA1_164370"/>
<name>L8GRP4_ACACF</name>
<dbReference type="OrthoDB" id="5589010at2759"/>
<dbReference type="InterPro" id="IPR040366">
    <property type="entry name" value="Nab2/ZC3H14"/>
</dbReference>
<dbReference type="STRING" id="1257118.L8GRP4"/>
<evidence type="ECO:0000256" key="4">
    <source>
        <dbReference type="ARBA" id="ARBA00022723"/>
    </source>
</evidence>
<dbReference type="GO" id="GO:0005737">
    <property type="term" value="C:cytoplasm"/>
    <property type="evidence" value="ECO:0007669"/>
    <property type="project" value="TreeGrafter"/>
</dbReference>
<dbReference type="GO" id="GO:0008143">
    <property type="term" value="F:poly(A) binding"/>
    <property type="evidence" value="ECO:0007669"/>
    <property type="project" value="InterPro"/>
</dbReference>
<comment type="subcellular location">
    <subcellularLocation>
        <location evidence="1">Nucleus</location>
    </subcellularLocation>
</comment>
<feature type="region of interest" description="Disordered" evidence="10">
    <location>
        <begin position="536"/>
        <end position="586"/>
    </location>
</feature>
<evidence type="ECO:0000256" key="10">
    <source>
        <dbReference type="SAM" id="MobiDB-lite"/>
    </source>
</evidence>
<keyword evidence="6 9" id="KW-0863">Zinc-finger</keyword>
<dbReference type="GO" id="GO:0043488">
    <property type="term" value="P:regulation of mRNA stability"/>
    <property type="evidence" value="ECO:0007669"/>
    <property type="project" value="InterPro"/>
</dbReference>
<feature type="zinc finger region" description="C3H1-type" evidence="9">
    <location>
        <begin position="401"/>
        <end position="421"/>
    </location>
</feature>
<gene>
    <name evidence="12" type="ORF">ACA1_164370</name>
</gene>
<feature type="domain" description="C3H1-type" evidence="11">
    <location>
        <begin position="375"/>
        <end position="400"/>
    </location>
</feature>
<evidence type="ECO:0000256" key="2">
    <source>
        <dbReference type="ARBA" id="ARBA00008423"/>
    </source>
</evidence>
<protein>
    <recommendedName>
        <fullName evidence="3">Zinc finger CCCH domain-containing protein 14</fullName>
    </recommendedName>
</protein>
<evidence type="ECO:0000313" key="13">
    <source>
        <dbReference type="Proteomes" id="UP000011083"/>
    </source>
</evidence>
<dbReference type="AlphaFoldDB" id="L8GRP4"/>
<dbReference type="GO" id="GO:0005634">
    <property type="term" value="C:nucleus"/>
    <property type="evidence" value="ECO:0007669"/>
    <property type="project" value="UniProtKB-SubCell"/>
</dbReference>
<dbReference type="Proteomes" id="UP000011083">
    <property type="component" value="Unassembled WGS sequence"/>
</dbReference>
<keyword evidence="4 9" id="KW-0479">Metal-binding</keyword>
<organism evidence="12 13">
    <name type="scientific">Acanthamoeba castellanii (strain ATCC 30010 / Neff)</name>
    <dbReference type="NCBI Taxonomy" id="1257118"/>
    <lineage>
        <taxon>Eukaryota</taxon>
        <taxon>Amoebozoa</taxon>
        <taxon>Discosea</taxon>
        <taxon>Longamoebia</taxon>
        <taxon>Centramoebida</taxon>
        <taxon>Acanthamoebidae</taxon>
        <taxon>Acanthamoeba</taxon>
    </lineage>
</organism>
<evidence type="ECO:0000256" key="8">
    <source>
        <dbReference type="ARBA" id="ARBA00023242"/>
    </source>
</evidence>
<dbReference type="GeneID" id="14916173"/>
<evidence type="ECO:0000313" key="12">
    <source>
        <dbReference type="EMBL" id="ELR15577.1"/>
    </source>
</evidence>
<evidence type="ECO:0000256" key="6">
    <source>
        <dbReference type="ARBA" id="ARBA00022771"/>
    </source>
</evidence>
<keyword evidence="13" id="KW-1185">Reference proteome</keyword>
<feature type="compositionally biased region" description="Basic and acidic residues" evidence="10">
    <location>
        <begin position="87"/>
        <end position="181"/>
    </location>
</feature>
<evidence type="ECO:0000256" key="7">
    <source>
        <dbReference type="ARBA" id="ARBA00022833"/>
    </source>
</evidence>
<evidence type="ECO:0000256" key="1">
    <source>
        <dbReference type="ARBA" id="ARBA00004123"/>
    </source>
</evidence>
<keyword evidence="5" id="KW-0677">Repeat</keyword>
<dbReference type="InterPro" id="IPR000571">
    <property type="entry name" value="Znf_CCCH"/>
</dbReference>
<feature type="domain" description="C3H1-type" evidence="11">
    <location>
        <begin position="474"/>
        <end position="507"/>
    </location>
</feature>
<evidence type="ECO:0000256" key="9">
    <source>
        <dbReference type="PROSITE-ProRule" id="PRU00723"/>
    </source>
</evidence>
<evidence type="ECO:0000256" key="5">
    <source>
        <dbReference type="ARBA" id="ARBA00022737"/>
    </source>
</evidence>
<dbReference type="FunFam" id="4.10.1000.40:FF:000006">
    <property type="entry name" value="Zinc finger CCCH domain-containing protein 14"/>
    <property type="match status" value="1"/>
</dbReference>